<dbReference type="OrthoDB" id="4986691at2759"/>
<reference evidence="2" key="1">
    <citation type="submission" date="2020-01" db="EMBL/GenBank/DDBJ databases">
        <title>Identification and distribution of gene clusters putatively required for synthesis of sphingolipid metabolism inhibitors in phylogenetically diverse species of the filamentous fungus Fusarium.</title>
        <authorList>
            <person name="Kim H.-S."/>
            <person name="Busman M."/>
            <person name="Brown D.W."/>
            <person name="Divon H."/>
            <person name="Uhlig S."/>
            <person name="Proctor R.H."/>
        </authorList>
    </citation>
    <scope>NUCLEOTIDE SEQUENCE</scope>
    <source>
        <strain evidence="2">NRRL 53441</strain>
    </source>
</reference>
<accession>A0A8H4P2L9</accession>
<dbReference type="Proteomes" id="UP000605986">
    <property type="component" value="Unassembled WGS sequence"/>
</dbReference>
<protein>
    <submittedName>
        <fullName evidence="2">Permease</fullName>
    </submittedName>
</protein>
<feature type="compositionally biased region" description="Polar residues" evidence="1">
    <location>
        <begin position="876"/>
        <end position="887"/>
    </location>
</feature>
<keyword evidence="3" id="KW-1185">Reference proteome</keyword>
<evidence type="ECO:0000313" key="2">
    <source>
        <dbReference type="EMBL" id="KAF4454848.1"/>
    </source>
</evidence>
<comment type="caution">
    <text evidence="2">The sequence shown here is derived from an EMBL/GenBank/DDBJ whole genome shotgun (WGS) entry which is preliminary data.</text>
</comment>
<organism evidence="2 3">
    <name type="scientific">Fusarium austroafricanum</name>
    <dbReference type="NCBI Taxonomy" id="2364996"/>
    <lineage>
        <taxon>Eukaryota</taxon>
        <taxon>Fungi</taxon>
        <taxon>Dikarya</taxon>
        <taxon>Ascomycota</taxon>
        <taxon>Pezizomycotina</taxon>
        <taxon>Sordariomycetes</taxon>
        <taxon>Hypocreomycetidae</taxon>
        <taxon>Hypocreales</taxon>
        <taxon>Nectriaceae</taxon>
        <taxon>Fusarium</taxon>
        <taxon>Fusarium concolor species complex</taxon>
    </lineage>
</organism>
<gene>
    <name evidence="2" type="ORF">F53441_2718</name>
</gene>
<feature type="region of interest" description="Disordered" evidence="1">
    <location>
        <begin position="864"/>
        <end position="894"/>
    </location>
</feature>
<feature type="compositionally biased region" description="Basic and acidic residues" evidence="1">
    <location>
        <begin position="641"/>
        <end position="655"/>
    </location>
</feature>
<evidence type="ECO:0000313" key="3">
    <source>
        <dbReference type="Proteomes" id="UP000605986"/>
    </source>
</evidence>
<dbReference type="AlphaFoldDB" id="A0A8H4P2L9"/>
<name>A0A8H4P2L9_9HYPO</name>
<feature type="region of interest" description="Disordered" evidence="1">
    <location>
        <begin position="641"/>
        <end position="667"/>
    </location>
</feature>
<evidence type="ECO:0000256" key="1">
    <source>
        <dbReference type="SAM" id="MobiDB-lite"/>
    </source>
</evidence>
<dbReference type="EMBL" id="JAADJG010000115">
    <property type="protein sequence ID" value="KAF4454848.1"/>
    <property type="molecule type" value="Genomic_DNA"/>
</dbReference>
<proteinExistence type="predicted"/>
<sequence>MRTNDEAEGDELEFQNLIQPVYEDFRARTDDLKQMKLVKPSPIDILKAYAEDKKIRQFVDQVAKRCPKPTLIPVLNKHVLTGAIDNPLQISTKAFVLVHAVQLLLFGSMDWQRDRPYSRDTSQYPHRFPTLEHIGGGTGYANLDAIEHVNLPDTGETVVDKSRNGQAEFSKSHLKARQQRSIKIRLYRSKLRAENKELANASDDEVPPDPDALPPVAGLSVVDAITPVIERSQGPRPNLATRKKLAEQNLQDMAPLSKENFKSLITLLKTLHMQPDFDATLARLQRTVTHVESFIPGQEINDFIRGLQESDIVTDYLRAHPEKAAELETLSRQLAIFLNHSKLKERYDEDLVTRDESDFKFYPSLVLNPVSCICQTWKEGNDNFTNLKLLVFYGTKHEFAEKGAKGLFVNTLWNAKGMLQIIGHLIRIKQRKAVMFHLIKVKNSYCDNIERICCTKWANQLSAEVMLPDWIRDELREICIFELIKTSWHQPFNRYAWVVERDTQGNDMEYHSNDMVRLGHVFSIVAKLVLNRPTDKSWWKESLPLLVEACRKLMESFDTPDEIEQYLSNTPDELWDTFFELLVAAVVGVGEEVKVAPEVDKRCKTTRRALNARKKEQSQLSADHAVLKQERRFVYRNGKEPPAVKKRKALAESHSDQNTTPEDEEPKEMAIRNYNIDEINMDDIEFIEENGTQAAEIPDGNLIEYLTKSDVFSIVTFQFIVADEAHIAKMLQGVYNHMLRLLKWVKLLWVPGLYNENYDPYSPENSFEGKKTVGIFTEFPSFNKLKEVYEAGDNCRLWMVNPRIFRAAGAAGAAGAAFEWGTSAGIDQLPSTIILEKVGFDDTTDLAEKVEAMRRAQAKKLFNQKKGSSIEDHNRIGSSSTLDSSGQEPVPSLSFGGHRNGVPGCLLQHMQVTDLSLIGLIIA</sequence>